<organism evidence="1 2">
    <name type="scientific">Paraburkholderia unamae</name>
    <dbReference type="NCBI Taxonomy" id="219649"/>
    <lineage>
        <taxon>Bacteria</taxon>
        <taxon>Pseudomonadati</taxon>
        <taxon>Pseudomonadota</taxon>
        <taxon>Betaproteobacteria</taxon>
        <taxon>Burkholderiales</taxon>
        <taxon>Burkholderiaceae</taxon>
        <taxon>Paraburkholderia</taxon>
    </lineage>
</organism>
<name>A0ACC6RM64_9BURK</name>
<gene>
    <name evidence="1" type="ORF">VSR83_21970</name>
</gene>
<evidence type="ECO:0000313" key="1">
    <source>
        <dbReference type="EMBL" id="MEM5402738.1"/>
    </source>
</evidence>
<proteinExistence type="predicted"/>
<keyword evidence="2" id="KW-1185">Reference proteome</keyword>
<dbReference type="Proteomes" id="UP001392318">
    <property type="component" value="Unassembled WGS sequence"/>
</dbReference>
<dbReference type="EMBL" id="JAYMRU010000016">
    <property type="protein sequence ID" value="MEM5402738.1"/>
    <property type="molecule type" value="Genomic_DNA"/>
</dbReference>
<evidence type="ECO:0000313" key="2">
    <source>
        <dbReference type="Proteomes" id="UP001392318"/>
    </source>
</evidence>
<accession>A0ACC6RM64</accession>
<comment type="caution">
    <text evidence="1">The sequence shown here is derived from an EMBL/GenBank/DDBJ whole genome shotgun (WGS) entry which is preliminary data.</text>
</comment>
<reference evidence="1" key="1">
    <citation type="submission" date="2024-01" db="EMBL/GenBank/DDBJ databases">
        <title>The diversity of rhizobia nodulating Mimosa spp. in eleven states of Brazil covering several biomes is determined by host plant, location, and edaphic factors.</title>
        <authorList>
            <person name="Rouws L."/>
            <person name="Barauna A."/>
            <person name="Beukes C."/>
            <person name="De Faria S.M."/>
            <person name="Gross E."/>
            <person name="Dos Reis Junior F.B."/>
            <person name="Simon M."/>
            <person name="Maluk M."/>
            <person name="Odee D.W."/>
            <person name="Kenicer G."/>
            <person name="Young J.P.W."/>
            <person name="Reis V.M."/>
            <person name="Zilli J."/>
            <person name="James E.K."/>
        </authorList>
    </citation>
    <scope>NUCLEOTIDE SEQUENCE</scope>
    <source>
        <strain evidence="1">JPY452</strain>
    </source>
</reference>
<protein>
    <submittedName>
        <fullName evidence="1">ASCH domain-containing protein</fullName>
    </submittedName>
</protein>
<sequence length="152" mass="17151">MKSLKPLFRFADDTALISIHPEYVEKIIAGEKNVEFRRRWPNRAISTLVIYATSPVKRLAAVVEITGVIRASKTSLWQISSDEGGGITRQRLFEYMDGKALGIALKLGKRLSLDDGLLPNEVFGTPFHAPQSYRYLTEDEKNALRRCLEAAR</sequence>